<dbReference type="InterPro" id="IPR036291">
    <property type="entry name" value="NAD(P)-bd_dom_sf"/>
</dbReference>
<evidence type="ECO:0000313" key="5">
    <source>
        <dbReference type="Proteomes" id="UP001612928"/>
    </source>
</evidence>
<proteinExistence type="predicted"/>
<dbReference type="RefSeq" id="WP_397026100.1">
    <property type="nucleotide sequence ID" value="NZ_JBITMB010000015.1"/>
</dbReference>
<name>A0ABW8AFR9_9ACTN</name>
<keyword evidence="5" id="KW-1185">Reference proteome</keyword>
<dbReference type="InterPro" id="IPR013968">
    <property type="entry name" value="PKS_KR"/>
</dbReference>
<protein>
    <submittedName>
        <fullName evidence="4">KR domain-containing protein</fullName>
    </submittedName>
</protein>
<dbReference type="PANTHER" id="PTHR43775:SF37">
    <property type="entry name" value="SI:DKEY-61P9.11"/>
    <property type="match status" value="1"/>
</dbReference>
<dbReference type="SMART" id="SM00822">
    <property type="entry name" value="PKS_KR"/>
    <property type="match status" value="1"/>
</dbReference>
<dbReference type="Proteomes" id="UP001612928">
    <property type="component" value="Unassembled WGS sequence"/>
</dbReference>
<evidence type="ECO:0000313" key="4">
    <source>
        <dbReference type="EMBL" id="MFI7445621.1"/>
    </source>
</evidence>
<sequence length="398" mass="42027">MHSGDEGVVVELGSRWRAGDAAVLLGGIRRALARDVPLTLVHRGAGGGSLLQAASGEWPRLRCREIVQGRHASFRPRSPRWTQYRLPAPDPASGPAREPAGVAISGGLGGIGLALASRLAAAGHRLWLLDRRPAAGLPAAALRRLAAVVTRTHVVVDQVDVTAAVPAAPFPITRLVHAAGELDLTPVGELADDDLERLAGGKAGALRTLVRALAPAGLRSVVAFGSTESRRPHRLFGGYALANELLRREAARLRQEHPGMRVVTAEWSLWSAVGMGAAAAAMAGRAGFAVVPPDWGVQVTEQLLDERRPAPEEIALGGPQPTPDRPLAAIGGVGGSSLTMDDASVRRLVELCRPGRAARHRPVGPRDRVVRAQVAGHTVYTWGSGCRDWNTRTPRRTG</sequence>
<feature type="domain" description="Ketoreductase" evidence="3">
    <location>
        <begin position="100"/>
        <end position="273"/>
    </location>
</feature>
<reference evidence="4 5" key="1">
    <citation type="submission" date="2024-10" db="EMBL/GenBank/DDBJ databases">
        <title>The Natural Products Discovery Center: Release of the First 8490 Sequenced Strains for Exploring Actinobacteria Biosynthetic Diversity.</title>
        <authorList>
            <person name="Kalkreuter E."/>
            <person name="Kautsar S.A."/>
            <person name="Yang D."/>
            <person name="Bader C.D."/>
            <person name="Teijaro C.N."/>
            <person name="Fluegel L."/>
            <person name="Davis C.M."/>
            <person name="Simpson J.R."/>
            <person name="Lauterbach L."/>
            <person name="Steele A.D."/>
            <person name="Gui C."/>
            <person name="Meng S."/>
            <person name="Li G."/>
            <person name="Viehrig K."/>
            <person name="Ye F."/>
            <person name="Su P."/>
            <person name="Kiefer A.F."/>
            <person name="Nichols A."/>
            <person name="Cepeda A.J."/>
            <person name="Yan W."/>
            <person name="Fan B."/>
            <person name="Jiang Y."/>
            <person name="Adhikari A."/>
            <person name="Zheng C.-J."/>
            <person name="Schuster L."/>
            <person name="Cowan T.M."/>
            <person name="Smanski M.J."/>
            <person name="Chevrette M.G."/>
            <person name="De Carvalho L.P.S."/>
            <person name="Shen B."/>
        </authorList>
    </citation>
    <scope>NUCLEOTIDE SEQUENCE [LARGE SCALE GENOMIC DNA]</scope>
    <source>
        <strain evidence="4 5">NPDC049503</strain>
    </source>
</reference>
<organism evidence="4 5">
    <name type="scientific">Nonomuraea indica</name>
    <dbReference type="NCBI Taxonomy" id="1581193"/>
    <lineage>
        <taxon>Bacteria</taxon>
        <taxon>Bacillati</taxon>
        <taxon>Actinomycetota</taxon>
        <taxon>Actinomycetes</taxon>
        <taxon>Streptosporangiales</taxon>
        <taxon>Streptosporangiaceae</taxon>
        <taxon>Nonomuraea</taxon>
    </lineage>
</organism>
<dbReference type="Gene3D" id="3.40.50.720">
    <property type="entry name" value="NAD(P)-binding Rossmann-like Domain"/>
    <property type="match status" value="1"/>
</dbReference>
<evidence type="ECO:0000256" key="1">
    <source>
        <dbReference type="ARBA" id="ARBA00022450"/>
    </source>
</evidence>
<gene>
    <name evidence="4" type="ORF">ACIBP5_37115</name>
</gene>
<dbReference type="PANTHER" id="PTHR43775">
    <property type="entry name" value="FATTY ACID SYNTHASE"/>
    <property type="match status" value="1"/>
</dbReference>
<dbReference type="EMBL" id="JBITMB010000015">
    <property type="protein sequence ID" value="MFI7445621.1"/>
    <property type="molecule type" value="Genomic_DNA"/>
</dbReference>
<dbReference type="SUPFAM" id="SSF51735">
    <property type="entry name" value="NAD(P)-binding Rossmann-fold domains"/>
    <property type="match status" value="1"/>
</dbReference>
<accession>A0ABW8AFR9</accession>
<dbReference type="Pfam" id="PF08659">
    <property type="entry name" value="KR"/>
    <property type="match status" value="1"/>
</dbReference>
<evidence type="ECO:0000256" key="2">
    <source>
        <dbReference type="ARBA" id="ARBA00022553"/>
    </source>
</evidence>
<keyword evidence="2" id="KW-0597">Phosphoprotein</keyword>
<dbReference type="InterPro" id="IPR050091">
    <property type="entry name" value="PKS_NRPS_Biosynth_Enz"/>
</dbReference>
<dbReference type="InterPro" id="IPR057326">
    <property type="entry name" value="KR_dom"/>
</dbReference>
<comment type="caution">
    <text evidence="4">The sequence shown here is derived from an EMBL/GenBank/DDBJ whole genome shotgun (WGS) entry which is preliminary data.</text>
</comment>
<keyword evidence="1" id="KW-0596">Phosphopantetheine</keyword>
<evidence type="ECO:0000259" key="3">
    <source>
        <dbReference type="SMART" id="SM00822"/>
    </source>
</evidence>